<organism evidence="1 2">
    <name type="scientific">Telmatocola sphagniphila</name>
    <dbReference type="NCBI Taxonomy" id="1123043"/>
    <lineage>
        <taxon>Bacteria</taxon>
        <taxon>Pseudomonadati</taxon>
        <taxon>Planctomycetota</taxon>
        <taxon>Planctomycetia</taxon>
        <taxon>Gemmatales</taxon>
        <taxon>Gemmataceae</taxon>
    </lineage>
</organism>
<evidence type="ECO:0000313" key="2">
    <source>
        <dbReference type="Proteomes" id="UP000676194"/>
    </source>
</evidence>
<dbReference type="AlphaFoldDB" id="A0A8E6B7C9"/>
<keyword evidence="2" id="KW-1185">Reference proteome</keyword>
<dbReference type="EMBL" id="CP074694">
    <property type="protein sequence ID" value="QVL32496.1"/>
    <property type="molecule type" value="Genomic_DNA"/>
</dbReference>
<dbReference type="KEGG" id="tsph:KIH39_00845"/>
<accession>A0A8E6B7C9</accession>
<sequence>MSTEVKLPTKKLDPDQAELLTSLKAGQQIEVVQTVRVGSRQWQTHVKGTFRQLNYLATGLATQRVPEDDIVVPMLHFVKENGEYSSIAIDENSVVRKL</sequence>
<dbReference type="Proteomes" id="UP000676194">
    <property type="component" value="Chromosome"/>
</dbReference>
<reference evidence="1" key="1">
    <citation type="submission" date="2021-05" db="EMBL/GenBank/DDBJ databases">
        <title>Complete genome sequence of the cellulolytic planctomycete Telmatocola sphagniphila SP2T and characterization of the first cellulase from planctomycetes.</title>
        <authorList>
            <person name="Rakitin A.L."/>
            <person name="Beletsky A.V."/>
            <person name="Naumoff D.G."/>
            <person name="Kulichevskaya I.S."/>
            <person name="Mardanov A.V."/>
            <person name="Ravin N.V."/>
            <person name="Dedysh S.N."/>
        </authorList>
    </citation>
    <scope>NUCLEOTIDE SEQUENCE</scope>
    <source>
        <strain evidence="1">SP2T</strain>
    </source>
</reference>
<proteinExistence type="predicted"/>
<protein>
    <submittedName>
        <fullName evidence="1">Uncharacterized protein</fullName>
    </submittedName>
</protein>
<dbReference type="RefSeq" id="WP_213497388.1">
    <property type="nucleotide sequence ID" value="NZ_CP074694.1"/>
</dbReference>
<name>A0A8E6B7C9_9BACT</name>
<gene>
    <name evidence="1" type="ORF">KIH39_00845</name>
</gene>
<evidence type="ECO:0000313" key="1">
    <source>
        <dbReference type="EMBL" id="QVL32496.1"/>
    </source>
</evidence>